<evidence type="ECO:0000313" key="2">
    <source>
        <dbReference type="WBParaSite" id="nRc.2.0.1.t14392-RA"/>
    </source>
</evidence>
<sequence>MNMTNFRLYTKILSELSLGLDEASRVPRATPKLPGHVTWYSVTSSWQKPRKLKTGDLDINFAGLARCQGENFHLKVAGKSRGNKRNKVQS</sequence>
<protein>
    <submittedName>
        <fullName evidence="2">Uncharacterized protein</fullName>
    </submittedName>
</protein>
<dbReference type="WBParaSite" id="nRc.2.0.1.t14392-RA">
    <property type="protein sequence ID" value="nRc.2.0.1.t14392-RA"/>
    <property type="gene ID" value="nRc.2.0.1.g14392"/>
</dbReference>
<organism evidence="1 2">
    <name type="scientific">Romanomermis culicivorax</name>
    <name type="common">Nematode worm</name>
    <dbReference type="NCBI Taxonomy" id="13658"/>
    <lineage>
        <taxon>Eukaryota</taxon>
        <taxon>Metazoa</taxon>
        <taxon>Ecdysozoa</taxon>
        <taxon>Nematoda</taxon>
        <taxon>Enoplea</taxon>
        <taxon>Dorylaimia</taxon>
        <taxon>Mermithida</taxon>
        <taxon>Mermithoidea</taxon>
        <taxon>Mermithidae</taxon>
        <taxon>Romanomermis</taxon>
    </lineage>
</organism>
<name>A0A915IJN5_ROMCU</name>
<keyword evidence="1" id="KW-1185">Reference proteome</keyword>
<evidence type="ECO:0000313" key="1">
    <source>
        <dbReference type="Proteomes" id="UP000887565"/>
    </source>
</evidence>
<accession>A0A915IJN5</accession>
<proteinExistence type="predicted"/>
<dbReference type="Proteomes" id="UP000887565">
    <property type="component" value="Unplaced"/>
</dbReference>
<dbReference type="AlphaFoldDB" id="A0A915IJN5"/>
<reference evidence="2" key="1">
    <citation type="submission" date="2022-11" db="UniProtKB">
        <authorList>
            <consortium name="WormBaseParasite"/>
        </authorList>
    </citation>
    <scope>IDENTIFICATION</scope>
</reference>